<accession>A0A7W4ZAM0</accession>
<sequence>MFSKLRTRSALHHLAIVALLAATMGARAETVEVPVGQQDQLGEIAELRGLKKDAVTTRLGEPLGIQGPVGDPAISRWEYADFYVYFEWDIVLHTVKKHRG</sequence>
<reference evidence="2 3" key="1">
    <citation type="submission" date="2020-08" db="EMBL/GenBank/DDBJ databases">
        <title>Genomic Encyclopedia of Type Strains, Phase III (KMG-III): the genomes of soil and plant-associated and newly described type strains.</title>
        <authorList>
            <person name="Whitman W."/>
        </authorList>
    </citation>
    <scope>NUCLEOTIDE SEQUENCE [LARGE SCALE GENOMIC DNA]</scope>
    <source>
        <strain evidence="2 3">CECT 8799</strain>
    </source>
</reference>
<dbReference type="Proteomes" id="UP000535937">
    <property type="component" value="Unassembled WGS sequence"/>
</dbReference>
<protein>
    <recommendedName>
        <fullName evidence="4">SmpA / OmlA family protein</fullName>
    </recommendedName>
</protein>
<dbReference type="RefSeq" id="WP_183459797.1">
    <property type="nucleotide sequence ID" value="NZ_JACHWZ010000009.1"/>
</dbReference>
<proteinExistence type="predicted"/>
<gene>
    <name evidence="2" type="ORF">FHS09_002268</name>
</gene>
<evidence type="ECO:0000313" key="2">
    <source>
        <dbReference type="EMBL" id="MBB3061435.1"/>
    </source>
</evidence>
<evidence type="ECO:0008006" key="4">
    <source>
        <dbReference type="Google" id="ProtNLM"/>
    </source>
</evidence>
<feature type="signal peptide" evidence="1">
    <location>
        <begin position="1"/>
        <end position="28"/>
    </location>
</feature>
<keyword evidence="3" id="KW-1185">Reference proteome</keyword>
<evidence type="ECO:0000313" key="3">
    <source>
        <dbReference type="Proteomes" id="UP000535937"/>
    </source>
</evidence>
<dbReference type="EMBL" id="JACHWZ010000009">
    <property type="protein sequence ID" value="MBB3061435.1"/>
    <property type="molecule type" value="Genomic_DNA"/>
</dbReference>
<evidence type="ECO:0000256" key="1">
    <source>
        <dbReference type="SAM" id="SignalP"/>
    </source>
</evidence>
<dbReference type="AlphaFoldDB" id="A0A7W4ZAM0"/>
<feature type="chain" id="PRO_5030910249" description="SmpA / OmlA family protein" evidence="1">
    <location>
        <begin position="29"/>
        <end position="100"/>
    </location>
</feature>
<keyword evidence="1" id="KW-0732">Signal</keyword>
<comment type="caution">
    <text evidence="2">The sequence shown here is derived from an EMBL/GenBank/DDBJ whole genome shotgun (WGS) entry which is preliminary data.</text>
</comment>
<name>A0A7W4ZAM0_9GAMM</name>
<organism evidence="2 3">
    <name type="scientific">Microbulbifer rhizosphaerae</name>
    <dbReference type="NCBI Taxonomy" id="1562603"/>
    <lineage>
        <taxon>Bacteria</taxon>
        <taxon>Pseudomonadati</taxon>
        <taxon>Pseudomonadota</taxon>
        <taxon>Gammaproteobacteria</taxon>
        <taxon>Cellvibrionales</taxon>
        <taxon>Microbulbiferaceae</taxon>
        <taxon>Microbulbifer</taxon>
    </lineage>
</organism>